<evidence type="ECO:0000313" key="1">
    <source>
        <dbReference type="EMBL" id="MBW75954.1"/>
    </source>
</evidence>
<protein>
    <submittedName>
        <fullName evidence="1">Putative secreted protein</fullName>
    </submittedName>
</protein>
<dbReference type="EMBL" id="GGFL01011776">
    <property type="protein sequence ID" value="MBW75954.1"/>
    <property type="molecule type" value="Transcribed_RNA"/>
</dbReference>
<organism evidence="1">
    <name type="scientific">Anopheles darlingi</name>
    <name type="common">Mosquito</name>
    <dbReference type="NCBI Taxonomy" id="43151"/>
    <lineage>
        <taxon>Eukaryota</taxon>
        <taxon>Metazoa</taxon>
        <taxon>Ecdysozoa</taxon>
        <taxon>Arthropoda</taxon>
        <taxon>Hexapoda</taxon>
        <taxon>Insecta</taxon>
        <taxon>Pterygota</taxon>
        <taxon>Neoptera</taxon>
        <taxon>Endopterygota</taxon>
        <taxon>Diptera</taxon>
        <taxon>Nematocera</taxon>
        <taxon>Culicoidea</taxon>
        <taxon>Culicidae</taxon>
        <taxon>Anophelinae</taxon>
        <taxon>Anopheles</taxon>
    </lineage>
</organism>
<reference evidence="1" key="1">
    <citation type="submission" date="2018-01" db="EMBL/GenBank/DDBJ databases">
        <title>An insight into the sialome of Amazonian anophelines.</title>
        <authorList>
            <person name="Ribeiro J.M."/>
            <person name="Scarpassa V."/>
            <person name="Calvo E."/>
        </authorList>
    </citation>
    <scope>NUCLEOTIDE SEQUENCE</scope>
</reference>
<dbReference type="AlphaFoldDB" id="A0A2M4DEF9"/>
<sequence>MAWVQMALYLFTFRSNTNTFPSVVTAANTVLEYGAHLTSPTEEPRSKMNNGSGLISSQIFTRQSPLQEAKMFELNLL</sequence>
<proteinExistence type="predicted"/>
<accession>A0A2M4DEF9</accession>
<name>A0A2M4DEF9_ANODA</name>